<dbReference type="Gene3D" id="3.20.20.70">
    <property type="entry name" value="Aldolase class I"/>
    <property type="match status" value="1"/>
</dbReference>
<dbReference type="GO" id="GO:0004460">
    <property type="term" value="F:L-lactate dehydrogenase (cytochrome) activity"/>
    <property type="evidence" value="ECO:0007669"/>
    <property type="project" value="UniProtKB-EC"/>
</dbReference>
<dbReference type="Proteomes" id="UP000092730">
    <property type="component" value="Chromosome 3"/>
</dbReference>
<keyword evidence="22" id="KW-0472">Membrane</keyword>
<reference evidence="26" key="2">
    <citation type="submission" date="2013-07" db="EMBL/GenBank/DDBJ databases">
        <authorList>
            <consortium name="The Broad Institute Genome Sequencing Platform"/>
            <person name="Cuomo C."/>
            <person name="Litvintseva A."/>
            <person name="Chen Y."/>
            <person name="Heitman J."/>
            <person name="Sun S."/>
            <person name="Springer D."/>
            <person name="Dromer F."/>
            <person name="Young S.K."/>
            <person name="Zeng Q."/>
            <person name="Gargeya S."/>
            <person name="Fitzgerald M."/>
            <person name="Abouelleil A."/>
            <person name="Alvarado L."/>
            <person name="Berlin A.M."/>
            <person name="Chapman S.B."/>
            <person name="Dewar J."/>
            <person name="Goldberg J."/>
            <person name="Griggs A."/>
            <person name="Gujja S."/>
            <person name="Hansen M."/>
            <person name="Howarth C."/>
            <person name="Imamovic A."/>
            <person name="Larimer J."/>
            <person name="McCowan C."/>
            <person name="Murphy C."/>
            <person name="Pearson M."/>
            <person name="Priest M."/>
            <person name="Roberts A."/>
            <person name="Saif S."/>
            <person name="Shea T."/>
            <person name="Sykes S."/>
            <person name="Wortman J."/>
            <person name="Nusbaum C."/>
            <person name="Birren B."/>
        </authorList>
    </citation>
    <scope>NUCLEOTIDE SEQUENCE</scope>
    <source>
        <strain evidence="26">CBS 10118</strain>
    </source>
</reference>
<comment type="catalytic activity">
    <reaction evidence="14">
        <text>(S)-lactate + 2 Fe(III)-[cytochrome c] = 2 Fe(II)-[cytochrome c] + pyruvate + 2 H(+)</text>
        <dbReference type="Rhea" id="RHEA:19909"/>
        <dbReference type="Rhea" id="RHEA-COMP:10350"/>
        <dbReference type="Rhea" id="RHEA-COMP:14399"/>
        <dbReference type="ChEBI" id="CHEBI:15361"/>
        <dbReference type="ChEBI" id="CHEBI:15378"/>
        <dbReference type="ChEBI" id="CHEBI:16651"/>
        <dbReference type="ChEBI" id="CHEBI:29033"/>
        <dbReference type="ChEBI" id="CHEBI:29034"/>
        <dbReference type="EC" id="1.1.2.3"/>
    </reaction>
    <physiologicalReaction direction="left-to-right" evidence="14">
        <dbReference type="Rhea" id="RHEA:19910"/>
    </physiologicalReaction>
</comment>
<evidence type="ECO:0000256" key="13">
    <source>
        <dbReference type="ARBA" id="ARBA00023128"/>
    </source>
</evidence>
<dbReference type="Pfam" id="PF00173">
    <property type="entry name" value="Cyt-b5"/>
    <property type="match status" value="1"/>
</dbReference>
<evidence type="ECO:0000256" key="10">
    <source>
        <dbReference type="ARBA" id="ARBA00022946"/>
    </source>
</evidence>
<evidence type="ECO:0000256" key="18">
    <source>
        <dbReference type="ARBA" id="ARBA00068515"/>
    </source>
</evidence>
<dbReference type="InterPro" id="IPR037396">
    <property type="entry name" value="FMN_HAD"/>
</dbReference>
<evidence type="ECO:0000313" key="26">
    <source>
        <dbReference type="EMBL" id="WVW83252.1"/>
    </source>
</evidence>
<keyword evidence="22" id="KW-0812">Transmembrane</keyword>
<keyword evidence="13" id="KW-0496">Mitochondrion</keyword>
<dbReference type="KEGG" id="kbi:30212958"/>
<keyword evidence="7" id="KW-0285">Flavoprotein</keyword>
<dbReference type="SMART" id="SM01117">
    <property type="entry name" value="Cyt-b5"/>
    <property type="match status" value="1"/>
</dbReference>
<evidence type="ECO:0000256" key="19">
    <source>
        <dbReference type="ARBA" id="ARBA00075949"/>
    </source>
</evidence>
<feature type="domain" description="FMN hydroxy acid dehydrogenase" evidence="24">
    <location>
        <begin position="181"/>
        <end position="542"/>
    </location>
</feature>
<dbReference type="RefSeq" id="XP_019042850.1">
    <property type="nucleotide sequence ID" value="XM_019195137.1"/>
</dbReference>
<dbReference type="SUPFAM" id="SSF55856">
    <property type="entry name" value="Cytochrome b5-like heme/steroid binding domain"/>
    <property type="match status" value="1"/>
</dbReference>
<keyword evidence="27" id="KW-1185">Reference proteome</keyword>
<keyword evidence="10" id="KW-0809">Transit peptide</keyword>
<reference evidence="25" key="1">
    <citation type="submission" date="2013-07" db="EMBL/GenBank/DDBJ databases">
        <title>The Genome Sequence of Cryptococcus bestiolae CBS10118.</title>
        <authorList>
            <consortium name="The Broad Institute Genome Sequencing Platform"/>
            <person name="Cuomo C."/>
            <person name="Litvintseva A."/>
            <person name="Chen Y."/>
            <person name="Heitman J."/>
            <person name="Sun S."/>
            <person name="Springer D."/>
            <person name="Dromer F."/>
            <person name="Young S.K."/>
            <person name="Zeng Q."/>
            <person name="Gargeya S."/>
            <person name="Fitzgerald M."/>
            <person name="Abouelleil A."/>
            <person name="Alvarado L."/>
            <person name="Berlin A.M."/>
            <person name="Chapman S.B."/>
            <person name="Dewar J."/>
            <person name="Goldberg J."/>
            <person name="Griggs A."/>
            <person name="Gujja S."/>
            <person name="Hansen M."/>
            <person name="Howarth C."/>
            <person name="Imamovic A."/>
            <person name="Larimer J."/>
            <person name="McCowan C."/>
            <person name="Murphy C."/>
            <person name="Pearson M."/>
            <person name="Priest M."/>
            <person name="Roberts A."/>
            <person name="Saif S."/>
            <person name="Shea T."/>
            <person name="Sykes S."/>
            <person name="Wortman J."/>
            <person name="Nusbaum C."/>
            <person name="Birren B."/>
        </authorList>
    </citation>
    <scope>NUCLEOTIDE SEQUENCE [LARGE SCALE GENOMIC DNA]</scope>
    <source>
        <strain evidence="25">CBS 10118</strain>
    </source>
</reference>
<dbReference type="PROSITE" id="PS50255">
    <property type="entry name" value="CYTOCHROME_B5_2"/>
    <property type="match status" value="1"/>
</dbReference>
<dbReference type="PANTHER" id="PTHR10578:SF101">
    <property type="entry name" value="L-LACTATE DEHYDROGENASE (CYTOCHROME B2)"/>
    <property type="match status" value="1"/>
</dbReference>
<evidence type="ECO:0000256" key="12">
    <source>
        <dbReference type="ARBA" id="ARBA00023004"/>
    </source>
</evidence>
<dbReference type="PANTHER" id="PTHR10578">
    <property type="entry name" value="S -2-HYDROXY-ACID OXIDASE-RELATED"/>
    <property type="match status" value="1"/>
</dbReference>
<evidence type="ECO:0000256" key="5">
    <source>
        <dbReference type="ARBA" id="ARBA00022448"/>
    </source>
</evidence>
<reference evidence="26" key="4">
    <citation type="submission" date="2024-02" db="EMBL/GenBank/DDBJ databases">
        <title>Comparative genomics of Cryptococcus and Kwoniella reveals pathogenesis evolution and contrasting modes of karyotype evolution via chromosome fusion or intercentromeric recombination.</title>
        <authorList>
            <person name="Coelho M.A."/>
            <person name="David-Palma M."/>
            <person name="Shea T."/>
            <person name="Bowers K."/>
            <person name="McGinley-Smith S."/>
            <person name="Mohammad A.W."/>
            <person name="Gnirke A."/>
            <person name="Yurkov A.M."/>
            <person name="Nowrousian M."/>
            <person name="Sun S."/>
            <person name="Cuomo C.A."/>
            <person name="Heitman J."/>
        </authorList>
    </citation>
    <scope>NUCLEOTIDE SEQUENCE</scope>
    <source>
        <strain evidence="26">CBS 10118</strain>
    </source>
</reference>
<evidence type="ECO:0000256" key="15">
    <source>
        <dbReference type="ARBA" id="ARBA00061137"/>
    </source>
</evidence>
<dbReference type="OrthoDB" id="1925334at2759"/>
<dbReference type="PROSITE" id="PS51349">
    <property type="entry name" value="FMN_HYDROXY_ACID_DH_2"/>
    <property type="match status" value="1"/>
</dbReference>
<dbReference type="GO" id="GO:0046872">
    <property type="term" value="F:metal ion binding"/>
    <property type="evidence" value="ECO:0007669"/>
    <property type="project" value="UniProtKB-KW"/>
</dbReference>
<keyword evidence="12" id="KW-0408">Iron</keyword>
<accession>A0A1B9FSQ0</accession>
<comment type="subcellular location">
    <subcellularLocation>
        <location evidence="3">Mitochondrion intermembrane space</location>
    </subcellularLocation>
</comment>
<evidence type="ECO:0000256" key="22">
    <source>
        <dbReference type="SAM" id="Phobius"/>
    </source>
</evidence>
<gene>
    <name evidence="25" type="ORF">I302_08559</name>
    <name evidence="26" type="ORF">I302_105271</name>
</gene>
<comment type="cofactor">
    <cofactor evidence="2">
        <name>heme b</name>
        <dbReference type="ChEBI" id="CHEBI:60344"/>
    </cofactor>
</comment>
<keyword evidence="9" id="KW-0479">Metal-binding</keyword>
<evidence type="ECO:0000256" key="14">
    <source>
        <dbReference type="ARBA" id="ARBA00052399"/>
    </source>
</evidence>
<keyword evidence="11" id="KW-0560">Oxidoreductase</keyword>
<dbReference type="GeneID" id="30212958"/>
<proteinExistence type="inferred from homology"/>
<evidence type="ECO:0000256" key="20">
    <source>
        <dbReference type="ARBA" id="ARBA00078774"/>
    </source>
</evidence>
<keyword evidence="22" id="KW-1133">Transmembrane helix</keyword>
<evidence type="ECO:0000256" key="9">
    <source>
        <dbReference type="ARBA" id="ARBA00022723"/>
    </source>
</evidence>
<dbReference type="EMBL" id="KI894026">
    <property type="protein sequence ID" value="OCF21780.1"/>
    <property type="molecule type" value="Genomic_DNA"/>
</dbReference>
<dbReference type="CDD" id="cd02922">
    <property type="entry name" value="FCB2_FMN"/>
    <property type="match status" value="1"/>
</dbReference>
<dbReference type="InterPro" id="IPR001199">
    <property type="entry name" value="Cyt_B5-like_heme/steroid-bd"/>
</dbReference>
<comment type="cofactor">
    <cofactor evidence="1">
        <name>FMN</name>
        <dbReference type="ChEBI" id="CHEBI:58210"/>
    </cofactor>
</comment>
<feature type="domain" description="Cytochrome b5 heme-binding" evidence="23">
    <location>
        <begin position="79"/>
        <end position="155"/>
    </location>
</feature>
<sequence length="555" mass="61060">MLRTRSLFSSCLTDSLPRQRRLFNTLRPRQPRIRSVAITATVLATVLATGIAIHTALRPRVLLEEFSGYPTVTKTGSDQELISYDEVQKHKTKDDCWVIIDGTVYDVTEFLAQHPGGEGIILANAGKDATKIFKPLHPPDALDMLEEHQRLGPVDPLSMPEVVEEITDEDRRIEEARKRLPPVDAMLLLQDFEDWGAKVLSGTAWAYYRSAADSEHTFNENSNSYERYWLRPRILRKVGSGDTKTSFLGIDTESPFFISPAAMAKLGHPLGEVNITRAAGRLGLVQAISANASCGLDEMMEERLPGQPVIYQIYLNKNRQASEALLKKVEKLKPAAVMFTVDVPWQSKRTLDARAKHVVAPVVEDTEPQLKPSKSPLGVSEAIGGYQDPNLSWDDIPFIRKHISVPIIVKGVQTVEDVDLCVKAGVEGVLLSNHGGRSCDYAAAPIDILYEIRCLRPDIFDKIDVLVDGGIRTGADVVKALALGAKAVGIGRPILYANGTHGQEGVERACQILQEEINNTMRNAGATKISEIVPEMCGPAGPWVGQNRPPYVPNP</sequence>
<dbReference type="GO" id="GO:0006089">
    <property type="term" value="P:lactate metabolic process"/>
    <property type="evidence" value="ECO:0007669"/>
    <property type="project" value="TreeGrafter"/>
</dbReference>
<evidence type="ECO:0000256" key="2">
    <source>
        <dbReference type="ARBA" id="ARBA00001970"/>
    </source>
</evidence>
<evidence type="ECO:0000256" key="1">
    <source>
        <dbReference type="ARBA" id="ARBA00001917"/>
    </source>
</evidence>
<evidence type="ECO:0000256" key="7">
    <source>
        <dbReference type="ARBA" id="ARBA00022630"/>
    </source>
</evidence>
<comment type="subunit">
    <text evidence="4">Homotetramer.</text>
</comment>
<dbReference type="AlphaFoldDB" id="A0A1B9FSQ0"/>
<keyword evidence="6" id="KW-0349">Heme</keyword>
<dbReference type="EMBL" id="CP144543">
    <property type="protein sequence ID" value="WVW83252.1"/>
    <property type="molecule type" value="Genomic_DNA"/>
</dbReference>
<dbReference type="EC" id="1.1.2.3" evidence="17"/>
<dbReference type="SUPFAM" id="SSF51395">
    <property type="entry name" value="FMN-linked oxidoreductases"/>
    <property type="match status" value="1"/>
</dbReference>
<evidence type="ECO:0000313" key="27">
    <source>
        <dbReference type="Proteomes" id="UP000092730"/>
    </source>
</evidence>
<dbReference type="InterPro" id="IPR000262">
    <property type="entry name" value="FMN-dep_DH"/>
</dbReference>
<evidence type="ECO:0000256" key="3">
    <source>
        <dbReference type="ARBA" id="ARBA00004569"/>
    </source>
</evidence>
<comment type="similarity">
    <text evidence="16">In the N-terminal section; belongs to the cytochrome b5 family.</text>
</comment>
<name>A0A1B9FSQ0_9TREE</name>
<feature type="transmembrane region" description="Helical" evidence="22">
    <location>
        <begin position="36"/>
        <end position="57"/>
    </location>
</feature>
<dbReference type="InterPro" id="IPR013785">
    <property type="entry name" value="Aldolase_TIM"/>
</dbReference>
<keyword evidence="5" id="KW-0813">Transport</keyword>
<dbReference type="FunFam" id="3.10.120.10:FF:000009">
    <property type="entry name" value="Cytochrome b2, mitochondrial, putative"/>
    <property type="match status" value="1"/>
</dbReference>
<comment type="similarity">
    <text evidence="15">In the C-terminal section; belongs to the FMN-dependent alpha-hydroxy acid dehydrogenase family.</text>
</comment>
<organism evidence="25">
    <name type="scientific">Kwoniella bestiolae CBS 10118</name>
    <dbReference type="NCBI Taxonomy" id="1296100"/>
    <lineage>
        <taxon>Eukaryota</taxon>
        <taxon>Fungi</taxon>
        <taxon>Dikarya</taxon>
        <taxon>Basidiomycota</taxon>
        <taxon>Agaricomycotina</taxon>
        <taxon>Tremellomycetes</taxon>
        <taxon>Tremellales</taxon>
        <taxon>Cryptococcaceae</taxon>
        <taxon>Kwoniella</taxon>
    </lineage>
</organism>
<evidence type="ECO:0000259" key="23">
    <source>
        <dbReference type="PROSITE" id="PS50255"/>
    </source>
</evidence>
<dbReference type="Pfam" id="PF01070">
    <property type="entry name" value="FMN_dh"/>
    <property type="match status" value="1"/>
</dbReference>
<keyword evidence="8" id="KW-0288">FMN</keyword>
<dbReference type="Gene3D" id="3.10.120.10">
    <property type="entry name" value="Cytochrome b5-like heme/steroid binding domain"/>
    <property type="match status" value="1"/>
</dbReference>
<dbReference type="FunFam" id="3.20.20.70:FF:000062">
    <property type="entry name" value="Cytochrome b2, mitochondrial, putative"/>
    <property type="match status" value="1"/>
</dbReference>
<dbReference type="GO" id="GO:0005758">
    <property type="term" value="C:mitochondrial intermembrane space"/>
    <property type="evidence" value="ECO:0007669"/>
    <property type="project" value="UniProtKB-SubCell"/>
</dbReference>
<evidence type="ECO:0000256" key="21">
    <source>
        <dbReference type="ARBA" id="ARBA00078938"/>
    </source>
</evidence>
<dbReference type="PRINTS" id="PR00363">
    <property type="entry name" value="CYTOCHROMEB5"/>
</dbReference>
<evidence type="ECO:0000256" key="16">
    <source>
        <dbReference type="ARBA" id="ARBA00061589"/>
    </source>
</evidence>
<dbReference type="VEuPathDB" id="FungiDB:I302_08559"/>
<reference evidence="25" key="3">
    <citation type="submission" date="2014-01" db="EMBL/GenBank/DDBJ databases">
        <title>Evolution of pathogenesis and genome organization in the Tremellales.</title>
        <authorList>
            <person name="Cuomo C."/>
            <person name="Litvintseva A."/>
            <person name="Heitman J."/>
            <person name="Chen Y."/>
            <person name="Sun S."/>
            <person name="Springer D."/>
            <person name="Dromer F."/>
            <person name="Young S."/>
            <person name="Zeng Q."/>
            <person name="Chapman S."/>
            <person name="Gujja S."/>
            <person name="Saif S."/>
            <person name="Birren B."/>
        </authorList>
    </citation>
    <scope>NUCLEOTIDE SEQUENCE</scope>
    <source>
        <strain evidence="25">CBS 10118</strain>
    </source>
</reference>
<dbReference type="InterPro" id="IPR037458">
    <property type="entry name" value="L-MDH/L-LDH_FMN-bd"/>
</dbReference>
<protein>
    <recommendedName>
        <fullName evidence="18">L-lactate dehydrogenase (cytochrome)</fullName>
        <ecNumber evidence="17">1.1.2.3</ecNumber>
    </recommendedName>
    <alternativeName>
        <fullName evidence="20">Cytochrome b2</fullName>
    </alternativeName>
    <alternativeName>
        <fullName evidence="19">Flavocytochrome b2</fullName>
    </alternativeName>
    <alternativeName>
        <fullName evidence="21">L-lactate ferricytochrome c oxidoreductase</fullName>
    </alternativeName>
</protein>
<evidence type="ECO:0000256" key="17">
    <source>
        <dbReference type="ARBA" id="ARBA00066458"/>
    </source>
</evidence>
<evidence type="ECO:0000256" key="6">
    <source>
        <dbReference type="ARBA" id="ARBA00022617"/>
    </source>
</evidence>
<evidence type="ECO:0000256" key="4">
    <source>
        <dbReference type="ARBA" id="ARBA00011881"/>
    </source>
</evidence>
<evidence type="ECO:0000256" key="11">
    <source>
        <dbReference type="ARBA" id="ARBA00023002"/>
    </source>
</evidence>
<dbReference type="InterPro" id="IPR036400">
    <property type="entry name" value="Cyt_B5-like_heme/steroid_sf"/>
</dbReference>
<evidence type="ECO:0000259" key="24">
    <source>
        <dbReference type="PROSITE" id="PS51349"/>
    </source>
</evidence>
<evidence type="ECO:0000256" key="8">
    <source>
        <dbReference type="ARBA" id="ARBA00022643"/>
    </source>
</evidence>
<evidence type="ECO:0000313" key="25">
    <source>
        <dbReference type="EMBL" id="OCF21780.1"/>
    </source>
</evidence>
<dbReference type="STRING" id="1296100.A0A1B9FSQ0"/>